<dbReference type="InterPro" id="IPR011600">
    <property type="entry name" value="Pept_C14_caspase"/>
</dbReference>
<keyword evidence="3" id="KW-0732">Signal</keyword>
<dbReference type="Gene3D" id="2.120.10.30">
    <property type="entry name" value="TolB, C-terminal domain"/>
    <property type="match status" value="2"/>
</dbReference>
<reference evidence="5" key="1">
    <citation type="journal article" date="2015" name="PeerJ">
        <title>First genomic representation of candidate bacterial phylum KSB3 points to enhanced environmental sensing as a trigger of wastewater bulking.</title>
        <authorList>
            <person name="Sekiguchi Y."/>
            <person name="Ohashi A."/>
            <person name="Parks D.H."/>
            <person name="Yamauchi T."/>
            <person name="Tyson G.W."/>
            <person name="Hugenholtz P."/>
        </authorList>
    </citation>
    <scope>NUCLEOTIDE SEQUENCE [LARGE SCALE GENOMIC DNA]</scope>
</reference>
<dbReference type="SUPFAM" id="SSF52129">
    <property type="entry name" value="Caspase-like"/>
    <property type="match status" value="1"/>
</dbReference>
<proteinExistence type="predicted"/>
<keyword evidence="1" id="KW-0677">Repeat</keyword>
<dbReference type="eggNOG" id="COG3391">
    <property type="taxonomic scope" value="Bacteria"/>
</dbReference>
<dbReference type="PROSITE" id="PS50208">
    <property type="entry name" value="CASPASE_P20"/>
    <property type="match status" value="1"/>
</dbReference>
<dbReference type="InterPro" id="IPR011042">
    <property type="entry name" value="6-blade_b-propeller_TolB-like"/>
</dbReference>
<evidence type="ECO:0000259" key="4">
    <source>
        <dbReference type="PROSITE" id="PS50208"/>
    </source>
</evidence>
<dbReference type="CDD" id="cd05819">
    <property type="entry name" value="NHL"/>
    <property type="match status" value="1"/>
</dbReference>
<organism evidence="5">
    <name type="scientific">Vecturithrix granuli</name>
    <dbReference type="NCBI Taxonomy" id="1499967"/>
    <lineage>
        <taxon>Bacteria</taxon>
        <taxon>Candidatus Moduliflexota</taxon>
        <taxon>Candidatus Vecturitrichia</taxon>
        <taxon>Candidatus Vecturitrichales</taxon>
        <taxon>Candidatus Vecturitrichaceae</taxon>
        <taxon>Candidatus Vecturithrix</taxon>
    </lineage>
</organism>
<dbReference type="InterPro" id="IPR001258">
    <property type="entry name" value="NHL_repeat"/>
</dbReference>
<name>A0A081C1G1_VECG1</name>
<dbReference type="HOGENOM" id="CLU_413158_0_0_0"/>
<sequence length="663" mass="74363">MKQKMFLVYIVCCLSISLFGEAQQGLDESSFYAKSWAVVIGINEYPNFSSLDYAINDARAVEARFRRMGFEVIALHNDQATKQQILQVLKEELPQQIGRQDRLVIFYAGHGAAGILPSGEEVGFIIPYDGRSMLDGRYIEIIGGEILVDDYATFAERTNFISVDEIRAISDTIPAKHILYIIDGCYSGFLDPAVYAKLQPSQRIGKNLQTVGRGRGLSLEIDKDMRLPSPTPQEQLHPQNYLDVITARDTVQVLTAGSSGELVYEKSGHGVFTYYLLRALDGVADSDRDCVLMASELGTYLKQIVPQASNFSQSPLFNRISGEGEFMFIPPMCKPIDPIDMKAPLEDTSWTKVDAYKGPKAVPYKAPTQLAVDLEDQLYVLDAELSQIFKFDAAGNHVPDYGKSMGIGDTWKPNSMAVGYGGHLWVFYTQNDKKKKGDPVGGQIMIYDQEGKPLDRWEGQHLPITGCTRPDETLAAFPATGLLALDIEDNLIVLDQENGIITKCDRQGKLLHQWGQYEQHETIKNLNQYKIATRPQGLAVDMFGYVYIADTEGHGVQKFFDGEWIPSDIPNVKGNKPHFFDRPHGITVDNKLYLYIADTNNHRIKKYTSTGGKLLTFWGKKDAKKGNKYGEFNQPMDVALNWDNTFVYVADTGNKRVQRFLLK</sequence>
<dbReference type="EMBL" id="DF820467">
    <property type="protein sequence ID" value="GAK58416.1"/>
    <property type="molecule type" value="Genomic_DNA"/>
</dbReference>
<evidence type="ECO:0000256" key="1">
    <source>
        <dbReference type="ARBA" id="ARBA00022737"/>
    </source>
</evidence>
<evidence type="ECO:0000313" key="5">
    <source>
        <dbReference type="EMBL" id="GAK58416.1"/>
    </source>
</evidence>
<accession>A0A081C1G1</accession>
<dbReference type="SUPFAM" id="SSF63829">
    <property type="entry name" value="Calcium-dependent phosphotriesterase"/>
    <property type="match status" value="2"/>
</dbReference>
<dbReference type="GO" id="GO:0008270">
    <property type="term" value="F:zinc ion binding"/>
    <property type="evidence" value="ECO:0007669"/>
    <property type="project" value="UniProtKB-KW"/>
</dbReference>
<feature type="signal peptide" evidence="3">
    <location>
        <begin position="1"/>
        <end position="22"/>
    </location>
</feature>
<dbReference type="PANTHER" id="PTHR24104">
    <property type="entry name" value="E3 UBIQUITIN-PROTEIN LIGASE NHLRC1-RELATED"/>
    <property type="match status" value="1"/>
</dbReference>
<dbReference type="STRING" id="1499967.U27_05390"/>
<feature type="repeat" description="NHL" evidence="2">
    <location>
        <begin position="572"/>
        <end position="610"/>
    </location>
</feature>
<evidence type="ECO:0000256" key="3">
    <source>
        <dbReference type="SAM" id="SignalP"/>
    </source>
</evidence>
<dbReference type="InterPro" id="IPR050952">
    <property type="entry name" value="TRIM-NHL_E3_ligases"/>
</dbReference>
<keyword evidence="6" id="KW-1185">Reference proteome</keyword>
<dbReference type="GO" id="GO:0004197">
    <property type="term" value="F:cysteine-type endopeptidase activity"/>
    <property type="evidence" value="ECO:0007669"/>
    <property type="project" value="InterPro"/>
</dbReference>
<gene>
    <name evidence="5" type="ORF">U27_05390</name>
</gene>
<dbReference type="GO" id="GO:0006508">
    <property type="term" value="P:proteolysis"/>
    <property type="evidence" value="ECO:0007669"/>
    <property type="project" value="InterPro"/>
</dbReference>
<dbReference type="InterPro" id="IPR029030">
    <property type="entry name" value="Caspase-like_dom_sf"/>
</dbReference>
<dbReference type="InterPro" id="IPR001309">
    <property type="entry name" value="Pept_C14_p20"/>
</dbReference>
<evidence type="ECO:0000313" key="6">
    <source>
        <dbReference type="Proteomes" id="UP000030661"/>
    </source>
</evidence>
<feature type="domain" description="Caspase family p20" evidence="4">
    <location>
        <begin position="33"/>
        <end position="111"/>
    </location>
</feature>
<dbReference type="AlphaFoldDB" id="A0A081C1G1"/>
<dbReference type="eggNOG" id="COG4249">
    <property type="taxonomic scope" value="Bacteria"/>
</dbReference>
<protein>
    <submittedName>
        <fullName evidence="5">Polysaccharide deacetylase</fullName>
    </submittedName>
</protein>
<dbReference type="PANTHER" id="PTHR24104:SF25">
    <property type="entry name" value="PROTEIN LIN-41"/>
    <property type="match status" value="1"/>
</dbReference>
<dbReference type="PROSITE" id="PS51125">
    <property type="entry name" value="NHL"/>
    <property type="match status" value="1"/>
</dbReference>
<dbReference type="Pfam" id="PF00656">
    <property type="entry name" value="Peptidase_C14"/>
    <property type="match status" value="1"/>
</dbReference>
<evidence type="ECO:0000256" key="2">
    <source>
        <dbReference type="PROSITE-ProRule" id="PRU00504"/>
    </source>
</evidence>
<feature type="chain" id="PRO_5001755520" evidence="3">
    <location>
        <begin position="23"/>
        <end position="663"/>
    </location>
</feature>
<dbReference type="Proteomes" id="UP000030661">
    <property type="component" value="Unassembled WGS sequence"/>
</dbReference>
<dbReference type="Gene3D" id="3.40.50.1460">
    <property type="match status" value="1"/>
</dbReference>
<dbReference type="Pfam" id="PF01436">
    <property type="entry name" value="NHL"/>
    <property type="match status" value="2"/>
</dbReference>